<protein>
    <recommendedName>
        <fullName evidence="3">Alpha-2-macroglobulin</fullName>
    </recommendedName>
</protein>
<dbReference type="InterPro" id="IPR026284">
    <property type="entry name" value="A2MG_proteobact"/>
</dbReference>
<accession>A0ABP9L7B1</accession>
<dbReference type="InterPro" id="IPR002890">
    <property type="entry name" value="MG2"/>
</dbReference>
<keyword evidence="2" id="KW-0732">Signal</keyword>
<dbReference type="Pfam" id="PF21142">
    <property type="entry name" value="A2M_bMG2"/>
    <property type="match status" value="1"/>
</dbReference>
<keyword evidence="3" id="KW-0646">Protease inhibitor</keyword>
<dbReference type="Proteomes" id="UP001501083">
    <property type="component" value="Unassembled WGS sequence"/>
</dbReference>
<dbReference type="Pfam" id="PF00207">
    <property type="entry name" value="A2M"/>
    <property type="match status" value="1"/>
</dbReference>
<dbReference type="InterPro" id="IPR051802">
    <property type="entry name" value="YfhM-like"/>
</dbReference>
<feature type="domain" description="Alpha-2-macroglobulin" evidence="5">
    <location>
        <begin position="961"/>
        <end position="1050"/>
    </location>
</feature>
<evidence type="ECO:0000259" key="5">
    <source>
        <dbReference type="SMART" id="SM01360"/>
    </source>
</evidence>
<dbReference type="InterPro" id="IPR040639">
    <property type="entry name" value="A2MG_MG1"/>
</dbReference>
<dbReference type="InterPro" id="IPR021868">
    <property type="entry name" value="Alpha_2_Macroglob_MG3"/>
</dbReference>
<dbReference type="Pfam" id="PF17962">
    <property type="entry name" value="bMG6"/>
    <property type="match status" value="1"/>
</dbReference>
<evidence type="ECO:0000256" key="2">
    <source>
        <dbReference type="ARBA" id="ARBA00022729"/>
    </source>
</evidence>
<comment type="caution">
    <text evidence="6">The sequence shown here is derived from an EMBL/GenBank/DDBJ whole genome shotgun (WGS) entry which is preliminary data.</text>
</comment>
<dbReference type="InterPro" id="IPR049120">
    <property type="entry name" value="A2M_bMG2"/>
</dbReference>
<dbReference type="PANTHER" id="PTHR40094:SF1">
    <property type="entry name" value="UBIQUITIN DOMAIN-CONTAINING PROTEIN"/>
    <property type="match status" value="1"/>
</dbReference>
<dbReference type="Pfam" id="PF17973">
    <property type="entry name" value="bMG10"/>
    <property type="match status" value="1"/>
</dbReference>
<name>A0ABP9L7B1_9GAMM</name>
<dbReference type="Pfam" id="PF01835">
    <property type="entry name" value="MG2"/>
    <property type="match status" value="1"/>
</dbReference>
<keyword evidence="3" id="KW-1003">Cell membrane</keyword>
<dbReference type="Gene3D" id="2.60.40.1930">
    <property type="match status" value="1"/>
</dbReference>
<evidence type="ECO:0000313" key="6">
    <source>
        <dbReference type="EMBL" id="GAA5072572.1"/>
    </source>
</evidence>
<gene>
    <name evidence="6" type="ORF">GCM10025759_12670</name>
</gene>
<keyword evidence="7" id="KW-1185">Reference proteome</keyword>
<dbReference type="CDD" id="cd02891">
    <property type="entry name" value="A2M_like"/>
    <property type="match status" value="1"/>
</dbReference>
<proteinExistence type="inferred from homology"/>
<dbReference type="PROSITE" id="PS51257">
    <property type="entry name" value="PROKAR_LIPOPROTEIN"/>
    <property type="match status" value="1"/>
</dbReference>
<dbReference type="InterPro" id="IPR041462">
    <property type="entry name" value="Bact_A2M_MG6"/>
</dbReference>
<dbReference type="SMART" id="SM01419">
    <property type="entry name" value="Thiol-ester_cl"/>
    <property type="match status" value="1"/>
</dbReference>
<dbReference type="Pfam" id="PF11974">
    <property type="entry name" value="bMG3"/>
    <property type="match status" value="1"/>
</dbReference>
<dbReference type="InterPro" id="IPR041203">
    <property type="entry name" value="Bact_A2M_MG5"/>
</dbReference>
<dbReference type="InterPro" id="IPR001599">
    <property type="entry name" value="Macroglobln_a2"/>
</dbReference>
<organism evidence="6 7">
    <name type="scientific">Lysobacter panacisoli</name>
    <dbReference type="NCBI Taxonomy" id="1255263"/>
    <lineage>
        <taxon>Bacteria</taxon>
        <taxon>Pseudomonadati</taxon>
        <taxon>Pseudomonadota</taxon>
        <taxon>Gammaproteobacteria</taxon>
        <taxon>Lysobacterales</taxon>
        <taxon>Lysobacteraceae</taxon>
        <taxon>Lysobacter</taxon>
    </lineage>
</organism>
<evidence type="ECO:0000313" key="7">
    <source>
        <dbReference type="Proteomes" id="UP001501083"/>
    </source>
</evidence>
<evidence type="ECO:0000256" key="1">
    <source>
        <dbReference type="ARBA" id="ARBA00010556"/>
    </source>
</evidence>
<dbReference type="InterPro" id="IPR041246">
    <property type="entry name" value="Bact_MG10"/>
</dbReference>
<evidence type="ECO:0000259" key="4">
    <source>
        <dbReference type="SMART" id="SM01359"/>
    </source>
</evidence>
<dbReference type="InterPro" id="IPR047565">
    <property type="entry name" value="Alpha-macroglob_thiol-ester_cl"/>
</dbReference>
<dbReference type="PANTHER" id="PTHR40094">
    <property type="entry name" value="ALPHA-2-MACROGLOBULIN HOMOLOG"/>
    <property type="match status" value="1"/>
</dbReference>
<dbReference type="SUPFAM" id="SSF48239">
    <property type="entry name" value="Terpenoid cyclases/Protein prenyltransferases"/>
    <property type="match status" value="1"/>
</dbReference>
<reference evidence="7" key="1">
    <citation type="journal article" date="2019" name="Int. J. Syst. Evol. Microbiol.">
        <title>The Global Catalogue of Microorganisms (GCM) 10K type strain sequencing project: providing services to taxonomists for standard genome sequencing and annotation.</title>
        <authorList>
            <consortium name="The Broad Institute Genomics Platform"/>
            <consortium name="The Broad Institute Genome Sequencing Center for Infectious Disease"/>
            <person name="Wu L."/>
            <person name="Ma J."/>
        </authorList>
    </citation>
    <scope>NUCLEOTIDE SEQUENCE [LARGE SCALE GENOMIC DNA]</scope>
    <source>
        <strain evidence="7">JCM 19212</strain>
    </source>
</reference>
<dbReference type="EMBL" id="BAABKY010000002">
    <property type="protein sequence ID" value="GAA5072572.1"/>
    <property type="molecule type" value="Genomic_DNA"/>
</dbReference>
<dbReference type="Pfam" id="PF07703">
    <property type="entry name" value="A2M_BRD"/>
    <property type="match status" value="1"/>
</dbReference>
<sequence length="1651" mass="180172">MKRVSGSEGIVHARLLSWLGVVALSLLLLAGCRRDADGQLPAVSGEAIKAQREAVQGFALLAAYPDQKGDESLAIALEFNRPLVGTQSFDELIAVTDANGAVVKGSWVLSDDAKVLRFPHVDASKEYTLAIKGRVTAASGDRLGQEQRRTVYTGPLDPVVGFASQGSVLPARESRGLPVVSINVPEVDVEFLRVKEKELPRFFSDYQRGGRRGSWELGSEYSNKTPLERLAEPVYVNRFVLGGKPNERVLTYLPLQDVKELQEPGLYFAVMKRTGQFQDEFETAFFTVSDLGLHARAYKDTLFVHVASLQNGASVSGVELKVLDARGEPVLKGETDGNGNALLRYRLNAGHVLIAQRGRDVSMLPFNQPALDLSEFAVSGREQAWFDVFAWSGRDLYRPGETVRLSALLRDQDGQPVVPKAGVAQQPLFLRYVQPDGKTFLETRLQPDAQGHVRHEQAIPADAATGRWRVEFRTDPGSKDAVQGMTLRVEEFLPERLKLDLDAQPVLKPGEPLRLQVEGAYLYGAPAAGNRFTAKLAVAVEQHPLDALPGYFFGDPTLTLPKEASDVIDTELDPQGRLQKDIALPAEAKPVTPIAVIINGSVYETGGRSVNRGIKRVLWPADALVGVRPLFDDKEGADANATARFELARVGSDAKPRPGKALRVTLVREHRDYHWNHDDDGGWNYDFTRRYEDIQTRAVDVGASPTRIDFPVEWGDYRVDVFDPATKLTTRYPFTAGWSWNDENRGLDARPDKVKLALDKTAYHAGDTLKVTLTPPHAGRGLLMVESDHMLYVQDIDAKAGSTFEIPVTKDWERHDVYVTALVFRGGSAPSRITPARAVGVAHVKMDRRERNVAVGLSVPASMQPQRELPVTVSVPQLAGQQAFVTVSAVDVGILNITRFPVPDAAAHFFAQRRLGVDAYDVYGRVIESFEGGLAKIRFGGDMALDALPQARRPTAKVQTVDLFAGPVKLDAKGNARVRLDVPDFNGTLRVSALVYSGGRYGNRDRETVVRAPVLAEASVPRVLAPGDRSNVTLDVQNFTGRDGSFKVRVEGEGPLSVAEGPRTAKLGHEAKTTYTFPLQAREGYTVAKVRVRVEGNGYQVDRRYDVPVRPAWPSVVRSRTRVLDAAGTIPLDAGLADGLMPMSVNARLSVSAVPPIPFAAALQGALQYPYGCAEQTTSKGFAALELDEATAKMLGSDGLDATQRRARMEGAFGRLAAMQVGSGHFSMWGDGDYVNPLITPYVVEFLLDAREAGFAVPDAMLQKALNALSEDLLSGGAPFFGYDRREHLKFAYQAYAGYALARVNRAPLGTLRALYDNERKQSLTGLPLVHLGLALSLQGDRARGRKAIEEGFARDTEARPEYLGDYGSRLRDDALMIALVHEHDLATPAFDARTVPLGRELDARRNLGWLWLSTQEQVALARLGKALMADQKRQVSGQWKVGDVATDAGSARFIGRVFDDAALARGVSFNANGEPPLYASMEIAGVPREAPPADATHVQVVRKYFTADGKPWEGGTLVEGDALIVQVSIRASRPMADALLTDLLPAGLEIENFNLGDGKQWAGVVIDGIELSDRDDAAEVRHEEFRDDRYVAALKLNTGDTARVFYLVRAVTPGTYTVPPPLVEDMYRPDLRGVGKAVPATLTVRQPGGG</sequence>
<dbReference type="SMART" id="SM01359">
    <property type="entry name" value="A2M_N_2"/>
    <property type="match status" value="1"/>
</dbReference>
<dbReference type="PIRSF" id="PIRSF038980">
    <property type="entry name" value="A2M_bac"/>
    <property type="match status" value="1"/>
</dbReference>
<comment type="similarity">
    <text evidence="1">Belongs to the protease inhibitor I39 (alpha-2-macroglobulin) family. Bacterial alpha-2-macroglobulin subfamily.</text>
</comment>
<comment type="function">
    <text evidence="3">Protects the bacterial cell from host peptidases.</text>
</comment>
<dbReference type="Pfam" id="PF17970">
    <property type="entry name" value="bMG1"/>
    <property type="match status" value="1"/>
</dbReference>
<dbReference type="RefSeq" id="WP_158986896.1">
    <property type="nucleotide sequence ID" value="NZ_BAABKY010000002.1"/>
</dbReference>
<dbReference type="Pfam" id="PF17972">
    <property type="entry name" value="bMG5"/>
    <property type="match status" value="1"/>
</dbReference>
<evidence type="ECO:0000256" key="3">
    <source>
        <dbReference type="PIRNR" id="PIRNR038980"/>
    </source>
</evidence>
<dbReference type="Gene3D" id="1.50.10.20">
    <property type="match status" value="1"/>
</dbReference>
<dbReference type="InterPro" id="IPR011625">
    <property type="entry name" value="A2M_N_BRD"/>
</dbReference>
<dbReference type="SMART" id="SM01360">
    <property type="entry name" value="A2M"/>
    <property type="match status" value="1"/>
</dbReference>
<feature type="domain" description="Alpha-2-macroglobulin bait region" evidence="4">
    <location>
        <begin position="754"/>
        <end position="897"/>
    </location>
</feature>
<dbReference type="InterPro" id="IPR008930">
    <property type="entry name" value="Terpenoid_cyclase/PrenylTrfase"/>
</dbReference>
<keyword evidence="3" id="KW-0472">Membrane</keyword>